<dbReference type="AlphaFoldDB" id="A0A0C3HFV1"/>
<sequence>MIVGKADISTTVRRPEDYDDQNAMRYDMGRFNEFPGETELDKVRFALKSMYTDFRNVINFRLDTETLQKLTS</sequence>
<reference evidence="1 2" key="1">
    <citation type="submission" date="2014-04" db="EMBL/GenBank/DDBJ databases">
        <authorList>
            <consortium name="DOE Joint Genome Institute"/>
            <person name="Kuo A."/>
            <person name="Martino E."/>
            <person name="Perotto S."/>
            <person name="Kohler A."/>
            <person name="Nagy L.G."/>
            <person name="Floudas D."/>
            <person name="Copeland A."/>
            <person name="Barry K.W."/>
            <person name="Cichocki N."/>
            <person name="Veneault-Fourrey C."/>
            <person name="LaButti K."/>
            <person name="Lindquist E.A."/>
            <person name="Lipzen A."/>
            <person name="Lundell T."/>
            <person name="Morin E."/>
            <person name="Murat C."/>
            <person name="Sun H."/>
            <person name="Tunlid A."/>
            <person name="Henrissat B."/>
            <person name="Grigoriev I.V."/>
            <person name="Hibbett D.S."/>
            <person name="Martin F."/>
            <person name="Nordberg H.P."/>
            <person name="Cantor M.N."/>
            <person name="Hua S.X."/>
        </authorList>
    </citation>
    <scope>NUCLEOTIDE SEQUENCE [LARGE SCALE GENOMIC DNA]</scope>
    <source>
        <strain evidence="1 2">Zn</strain>
    </source>
</reference>
<organism evidence="1 2">
    <name type="scientific">Oidiodendron maius (strain Zn)</name>
    <dbReference type="NCBI Taxonomy" id="913774"/>
    <lineage>
        <taxon>Eukaryota</taxon>
        <taxon>Fungi</taxon>
        <taxon>Dikarya</taxon>
        <taxon>Ascomycota</taxon>
        <taxon>Pezizomycotina</taxon>
        <taxon>Leotiomycetes</taxon>
        <taxon>Leotiomycetes incertae sedis</taxon>
        <taxon>Myxotrichaceae</taxon>
        <taxon>Oidiodendron</taxon>
    </lineage>
</organism>
<evidence type="ECO:0000313" key="2">
    <source>
        <dbReference type="Proteomes" id="UP000054321"/>
    </source>
</evidence>
<name>A0A0C3HFV1_OIDMZ</name>
<keyword evidence="2" id="KW-1185">Reference proteome</keyword>
<dbReference type="InParanoid" id="A0A0C3HFV1"/>
<dbReference type="Proteomes" id="UP000054321">
    <property type="component" value="Unassembled WGS sequence"/>
</dbReference>
<proteinExistence type="predicted"/>
<dbReference type="EMBL" id="KN832876">
    <property type="protein sequence ID" value="KIN01197.1"/>
    <property type="molecule type" value="Genomic_DNA"/>
</dbReference>
<gene>
    <name evidence="1" type="ORF">OIDMADRAFT_19151</name>
</gene>
<accession>A0A0C3HFV1</accession>
<evidence type="ECO:0000313" key="1">
    <source>
        <dbReference type="EMBL" id="KIN01197.1"/>
    </source>
</evidence>
<protein>
    <submittedName>
        <fullName evidence="1">Uncharacterized protein</fullName>
    </submittedName>
</protein>
<reference evidence="2" key="2">
    <citation type="submission" date="2015-01" db="EMBL/GenBank/DDBJ databases">
        <title>Evolutionary Origins and Diversification of the Mycorrhizal Mutualists.</title>
        <authorList>
            <consortium name="DOE Joint Genome Institute"/>
            <consortium name="Mycorrhizal Genomics Consortium"/>
            <person name="Kohler A."/>
            <person name="Kuo A."/>
            <person name="Nagy L.G."/>
            <person name="Floudas D."/>
            <person name="Copeland A."/>
            <person name="Barry K.W."/>
            <person name="Cichocki N."/>
            <person name="Veneault-Fourrey C."/>
            <person name="LaButti K."/>
            <person name="Lindquist E.A."/>
            <person name="Lipzen A."/>
            <person name="Lundell T."/>
            <person name="Morin E."/>
            <person name="Murat C."/>
            <person name="Riley R."/>
            <person name="Ohm R."/>
            <person name="Sun H."/>
            <person name="Tunlid A."/>
            <person name="Henrissat B."/>
            <person name="Grigoriev I.V."/>
            <person name="Hibbett D.S."/>
            <person name="Martin F."/>
        </authorList>
    </citation>
    <scope>NUCLEOTIDE SEQUENCE [LARGE SCALE GENOMIC DNA]</scope>
    <source>
        <strain evidence="2">Zn</strain>
    </source>
</reference>
<dbReference type="HOGENOM" id="CLU_2722855_0_0_1"/>